<dbReference type="GO" id="GO:0003723">
    <property type="term" value="F:RNA binding"/>
    <property type="evidence" value="ECO:0007669"/>
    <property type="project" value="UniProtKB-UniRule"/>
</dbReference>
<evidence type="ECO:0000259" key="4">
    <source>
        <dbReference type="PROSITE" id="PS50102"/>
    </source>
</evidence>
<organism evidence="5 6">
    <name type="scientific">Aureobasidium mustum</name>
    <dbReference type="NCBI Taxonomy" id="2773714"/>
    <lineage>
        <taxon>Eukaryota</taxon>
        <taxon>Fungi</taxon>
        <taxon>Dikarya</taxon>
        <taxon>Ascomycota</taxon>
        <taxon>Pezizomycotina</taxon>
        <taxon>Dothideomycetes</taxon>
        <taxon>Dothideomycetidae</taxon>
        <taxon>Dothideales</taxon>
        <taxon>Saccotheciaceae</taxon>
        <taxon>Aureobasidium</taxon>
    </lineage>
</organism>
<feature type="compositionally biased region" description="Acidic residues" evidence="3">
    <location>
        <begin position="96"/>
        <end position="108"/>
    </location>
</feature>
<feature type="compositionally biased region" description="Basic and acidic residues" evidence="3">
    <location>
        <begin position="183"/>
        <end position="198"/>
    </location>
</feature>
<feature type="compositionally biased region" description="Basic and acidic residues" evidence="3">
    <location>
        <begin position="26"/>
        <end position="46"/>
    </location>
</feature>
<dbReference type="Pfam" id="PF00076">
    <property type="entry name" value="RRM_1"/>
    <property type="match status" value="2"/>
</dbReference>
<feature type="compositionally biased region" description="Acidic residues" evidence="3">
    <location>
        <begin position="165"/>
        <end position="182"/>
    </location>
</feature>
<feature type="domain" description="RRM" evidence="4">
    <location>
        <begin position="220"/>
        <end position="297"/>
    </location>
</feature>
<sequence length="478" mass="49872">MAKDKSTKKAAAPKVEATKVKSGRVTKAEDPKKSKDVAKKVVEAAKKSKKSKKEPTPEPSSDSDEEMDSDSSSSSDSESEAEAKPASKKAKKEESSDSSDSDSSDSEDEKPAAKAESSDSDSDSSDDESDAKPAAKKADSDDSSSDSSDSESEDEKPAAAKDTSDSDSDSSDSDSSDSDSEEEVKKTEEPSKKRKAEEAPAASSKKVKVTAEGQFGEPSKVLFVGGLSWNVDEDWLSKEFEEFSPVSVRVITHADSGRSKGFSYVEFADVDAATEALNAKHGTDLDGRTLKCDFSTPRDNSNRSYDKNQVGARANAFGDKQQGAPSTTLFVGNVSFNTTTDSLTGYFSEFGSINSIRLPTDRETGAPKGFGYVEFGSVEEAKAALEGLNGADVDGRNIRLDFAAPRDNNGGGGGFGGGRGGGRGGRGGFNDRGGRGGGRGGRGGFGDRGGRGGRGGGRGGSTNRGGFGDFQGNRVSFD</sequence>
<dbReference type="AlphaFoldDB" id="A0A9N8K4G4"/>
<dbReference type="OrthoDB" id="439808at2759"/>
<comment type="caution">
    <text evidence="5">The sequence shown here is derived from an EMBL/GenBank/DDBJ whole genome shotgun (WGS) entry which is preliminary data.</text>
</comment>
<dbReference type="InterPro" id="IPR035979">
    <property type="entry name" value="RBD_domain_sf"/>
</dbReference>
<gene>
    <name evidence="5" type="ORF">AWRI4233_LOCUS5948</name>
</gene>
<evidence type="ECO:0000313" key="6">
    <source>
        <dbReference type="Proteomes" id="UP000714618"/>
    </source>
</evidence>
<name>A0A9N8K4G4_9PEZI</name>
<dbReference type="PROSITE" id="PS50102">
    <property type="entry name" value="RRM"/>
    <property type="match status" value="2"/>
</dbReference>
<evidence type="ECO:0000256" key="1">
    <source>
        <dbReference type="ARBA" id="ARBA00022884"/>
    </source>
</evidence>
<feature type="compositionally biased region" description="Gly residues" evidence="3">
    <location>
        <begin position="409"/>
        <end position="469"/>
    </location>
</feature>
<keyword evidence="1 2" id="KW-0694">RNA-binding</keyword>
<dbReference type="SUPFAM" id="SSF54928">
    <property type="entry name" value="RNA-binding domain, RBD"/>
    <property type="match status" value="2"/>
</dbReference>
<feature type="domain" description="RRM" evidence="4">
    <location>
        <begin position="327"/>
        <end position="405"/>
    </location>
</feature>
<feature type="region of interest" description="Disordered" evidence="3">
    <location>
        <begin position="403"/>
        <end position="478"/>
    </location>
</feature>
<accession>A0A9N8K4G4</accession>
<evidence type="ECO:0000256" key="2">
    <source>
        <dbReference type="PROSITE-ProRule" id="PRU00176"/>
    </source>
</evidence>
<feature type="compositionally biased region" description="Acidic residues" evidence="3">
    <location>
        <begin position="118"/>
        <end position="129"/>
    </location>
</feature>
<dbReference type="PANTHER" id="PTHR48027">
    <property type="entry name" value="HETEROGENEOUS NUCLEAR RIBONUCLEOPROTEIN 87F-RELATED"/>
    <property type="match status" value="1"/>
</dbReference>
<protein>
    <recommendedName>
        <fullName evidence="4">RRM domain-containing protein</fullName>
    </recommendedName>
</protein>
<dbReference type="InterPro" id="IPR052462">
    <property type="entry name" value="SLIRP/GR-RBP-like"/>
</dbReference>
<feature type="compositionally biased region" description="Basic and acidic residues" evidence="3">
    <location>
        <begin position="155"/>
        <end position="164"/>
    </location>
</feature>
<proteinExistence type="predicted"/>
<dbReference type="EMBL" id="CAIJEO010000007">
    <property type="protein sequence ID" value="CAD0096879.1"/>
    <property type="molecule type" value="Genomic_DNA"/>
</dbReference>
<dbReference type="InterPro" id="IPR000504">
    <property type="entry name" value="RRM_dom"/>
</dbReference>
<dbReference type="Gene3D" id="3.30.70.330">
    <property type="match status" value="2"/>
</dbReference>
<evidence type="ECO:0000313" key="5">
    <source>
        <dbReference type="EMBL" id="CAD0096879.1"/>
    </source>
</evidence>
<feature type="region of interest" description="Disordered" evidence="3">
    <location>
        <begin position="1"/>
        <end position="210"/>
    </location>
</feature>
<feature type="compositionally biased region" description="Basic and acidic residues" evidence="3">
    <location>
        <begin position="130"/>
        <end position="140"/>
    </location>
</feature>
<reference evidence="5" key="1">
    <citation type="submission" date="2020-06" db="EMBL/GenBank/DDBJ databases">
        <authorList>
            <person name="Onetto C."/>
        </authorList>
    </citation>
    <scope>NUCLEOTIDE SEQUENCE</scope>
</reference>
<dbReference type="Proteomes" id="UP000714618">
    <property type="component" value="Unassembled WGS sequence"/>
</dbReference>
<dbReference type="SMART" id="SM00360">
    <property type="entry name" value="RRM"/>
    <property type="match status" value="2"/>
</dbReference>
<keyword evidence="6" id="KW-1185">Reference proteome</keyword>
<feature type="compositionally biased region" description="Basic and acidic residues" evidence="3">
    <location>
        <begin position="81"/>
        <end position="95"/>
    </location>
</feature>
<evidence type="ECO:0000256" key="3">
    <source>
        <dbReference type="SAM" id="MobiDB-lite"/>
    </source>
</evidence>
<feature type="compositionally biased region" description="Acidic residues" evidence="3">
    <location>
        <begin position="141"/>
        <end position="154"/>
    </location>
</feature>
<dbReference type="InterPro" id="IPR012677">
    <property type="entry name" value="Nucleotide-bd_a/b_plait_sf"/>
</dbReference>